<dbReference type="Gene3D" id="3.30.2010.10">
    <property type="entry name" value="Metalloproteases ('zincins'), catalytic domain"/>
    <property type="match status" value="1"/>
</dbReference>
<dbReference type="InterPro" id="IPR001915">
    <property type="entry name" value="Peptidase_M48"/>
</dbReference>
<dbReference type="Pfam" id="PF01435">
    <property type="entry name" value="Peptidase_M48"/>
    <property type="match status" value="2"/>
</dbReference>
<dbReference type="EMBL" id="JAFCIX010000580">
    <property type="protein sequence ID" value="KAH6585502.1"/>
    <property type="molecule type" value="Genomic_DNA"/>
</dbReference>
<keyword evidence="1 6" id="KW-0645">Protease</keyword>
<evidence type="ECO:0000256" key="6">
    <source>
        <dbReference type="RuleBase" id="RU003983"/>
    </source>
</evidence>
<keyword evidence="9" id="KW-1185">Reference proteome</keyword>
<dbReference type="PANTHER" id="PTHR22726">
    <property type="entry name" value="METALLOENDOPEPTIDASE OMA1"/>
    <property type="match status" value="1"/>
</dbReference>
<evidence type="ECO:0000259" key="7">
    <source>
        <dbReference type="Pfam" id="PF01435"/>
    </source>
</evidence>
<evidence type="ECO:0000313" key="8">
    <source>
        <dbReference type="EMBL" id="KAH6585502.1"/>
    </source>
</evidence>
<comment type="caution">
    <text evidence="8">The sequence shown here is derived from an EMBL/GenBank/DDBJ whole genome shotgun (WGS) entry which is preliminary data.</text>
</comment>
<keyword evidence="4 6" id="KW-0862">Zinc</keyword>
<feature type="domain" description="Peptidase M48" evidence="7">
    <location>
        <begin position="251"/>
        <end position="363"/>
    </location>
</feature>
<organism evidence="8 9">
    <name type="scientific">Batrachochytrium salamandrivorans</name>
    <dbReference type="NCBI Taxonomy" id="1357716"/>
    <lineage>
        <taxon>Eukaryota</taxon>
        <taxon>Fungi</taxon>
        <taxon>Fungi incertae sedis</taxon>
        <taxon>Chytridiomycota</taxon>
        <taxon>Chytridiomycota incertae sedis</taxon>
        <taxon>Chytridiomycetes</taxon>
        <taxon>Rhizophydiales</taxon>
        <taxon>Rhizophydiales incertae sedis</taxon>
        <taxon>Batrachochytrium</taxon>
    </lineage>
</organism>
<evidence type="ECO:0000313" key="9">
    <source>
        <dbReference type="Proteomes" id="UP001648503"/>
    </source>
</evidence>
<keyword evidence="2" id="KW-0479">Metal-binding</keyword>
<keyword evidence="5 6" id="KW-0482">Metalloprotease</keyword>
<sequence length="394" mass="44049">MTSLARSRALGWASSGLGRLSAPPELGLVKIIRAFGYRESLGQQRAAPLLTVSKSLSALTLARFYSVRPTRLLPASRILPLSITSTSDGYKRFQSARIPFYQTRSFYWICGAGCLLSGIYYYRNLETVPISGRRRFNDISPEIEQLIGNHTLEAVMNEYGHLILPTYHPYSVMARRVAGRLIQANKYADTDWEVFVISDPQANAFVLPNGKIFVFSGIIPIAMSDEGLAAILGHELHVANLTLHLPLSDQIAHHIARHSAEKLTWAKVLLIPQILATVILGTDLGPLFRGLIMELAIMRPFSRKCESEADFIGLEIMAKACYNPNAAIGIWERMSAAQSHRQPSQFLSTHPSDESRIKNIQEWLPQATQTYTDSGCDQMMAYARPFLNMIQKRQ</sequence>
<dbReference type="PANTHER" id="PTHR22726:SF1">
    <property type="entry name" value="METALLOENDOPEPTIDASE OMA1, MITOCHONDRIAL"/>
    <property type="match status" value="1"/>
</dbReference>
<dbReference type="Proteomes" id="UP001648503">
    <property type="component" value="Unassembled WGS sequence"/>
</dbReference>
<evidence type="ECO:0000256" key="5">
    <source>
        <dbReference type="ARBA" id="ARBA00023049"/>
    </source>
</evidence>
<reference evidence="8 9" key="1">
    <citation type="submission" date="2021-02" db="EMBL/GenBank/DDBJ databases">
        <title>Variation within the Batrachochytrium salamandrivorans European outbreak.</title>
        <authorList>
            <person name="Kelly M."/>
            <person name="Pasmans F."/>
            <person name="Shea T.P."/>
            <person name="Munoz J.F."/>
            <person name="Carranza S."/>
            <person name="Cuomo C.A."/>
            <person name="Martel A."/>
        </authorList>
    </citation>
    <scope>NUCLEOTIDE SEQUENCE [LARGE SCALE GENOMIC DNA]</scope>
    <source>
        <strain evidence="8 9">AMFP18/2</strain>
    </source>
</reference>
<dbReference type="CDD" id="cd07331">
    <property type="entry name" value="M48C_Oma1_like"/>
    <property type="match status" value="1"/>
</dbReference>
<name>A0ABQ8ERN0_9FUNG</name>
<evidence type="ECO:0000256" key="3">
    <source>
        <dbReference type="ARBA" id="ARBA00022801"/>
    </source>
</evidence>
<proteinExistence type="inferred from homology"/>
<gene>
    <name evidence="8" type="ORF">BASA50_001111</name>
</gene>
<evidence type="ECO:0000256" key="4">
    <source>
        <dbReference type="ARBA" id="ARBA00022833"/>
    </source>
</evidence>
<dbReference type="InterPro" id="IPR051156">
    <property type="entry name" value="Mito/Outer_Membr_Metalloprot"/>
</dbReference>
<feature type="domain" description="Peptidase M48" evidence="7">
    <location>
        <begin position="176"/>
        <end position="236"/>
    </location>
</feature>
<accession>A0ABQ8ERN0</accession>
<evidence type="ECO:0000256" key="1">
    <source>
        <dbReference type="ARBA" id="ARBA00022670"/>
    </source>
</evidence>
<comment type="similarity">
    <text evidence="6">Belongs to the peptidase M48 family.</text>
</comment>
<comment type="cofactor">
    <cofactor evidence="6">
        <name>Zn(2+)</name>
        <dbReference type="ChEBI" id="CHEBI:29105"/>
    </cofactor>
    <text evidence="6">Binds 1 zinc ion per subunit.</text>
</comment>
<protein>
    <recommendedName>
        <fullName evidence="7">Peptidase M48 domain-containing protein</fullName>
    </recommendedName>
</protein>
<evidence type="ECO:0000256" key="2">
    <source>
        <dbReference type="ARBA" id="ARBA00022723"/>
    </source>
</evidence>
<keyword evidence="3 6" id="KW-0378">Hydrolase</keyword>